<dbReference type="RefSeq" id="WP_078692187.1">
    <property type="nucleotide sequence ID" value="NZ_CP083444.1"/>
</dbReference>
<evidence type="ECO:0000259" key="9">
    <source>
        <dbReference type="PROSITE" id="PS50850"/>
    </source>
</evidence>
<dbReference type="InterPro" id="IPR001958">
    <property type="entry name" value="Tet-R_TetA/multi-R_MdtG-like"/>
</dbReference>
<feature type="transmembrane region" description="Helical" evidence="8">
    <location>
        <begin position="176"/>
        <end position="194"/>
    </location>
</feature>
<dbReference type="Proteomes" id="UP001056980">
    <property type="component" value="Chromosome"/>
</dbReference>
<name>A0A9Q9DN34_BARTA</name>
<protein>
    <submittedName>
        <fullName evidence="10">MFS transporter</fullName>
    </submittedName>
</protein>
<feature type="transmembrane region" description="Helical" evidence="8">
    <location>
        <begin position="88"/>
        <end position="107"/>
    </location>
</feature>
<feature type="transmembrane region" description="Helical" evidence="8">
    <location>
        <begin position="17"/>
        <end position="39"/>
    </location>
</feature>
<dbReference type="Gene3D" id="1.20.1250.20">
    <property type="entry name" value="MFS general substrate transporter like domains"/>
    <property type="match status" value="1"/>
</dbReference>
<dbReference type="InterPro" id="IPR036259">
    <property type="entry name" value="MFS_trans_sf"/>
</dbReference>
<evidence type="ECO:0000256" key="3">
    <source>
        <dbReference type="ARBA" id="ARBA00007520"/>
    </source>
</evidence>
<feature type="transmembrane region" description="Helical" evidence="8">
    <location>
        <begin position="350"/>
        <end position="371"/>
    </location>
</feature>
<dbReference type="AlphaFoldDB" id="A0A9Q9DN34"/>
<dbReference type="InterPro" id="IPR005829">
    <property type="entry name" value="Sugar_transporter_CS"/>
</dbReference>
<feature type="transmembrane region" description="Helical" evidence="8">
    <location>
        <begin position="291"/>
        <end position="311"/>
    </location>
</feature>
<evidence type="ECO:0000313" key="10">
    <source>
        <dbReference type="EMBL" id="USP03446.1"/>
    </source>
</evidence>
<keyword evidence="7 8" id="KW-0472">Membrane</keyword>
<dbReference type="GO" id="GO:0016020">
    <property type="term" value="C:membrane"/>
    <property type="evidence" value="ECO:0007669"/>
    <property type="project" value="UniProtKB-SubCell"/>
</dbReference>
<dbReference type="InterPro" id="IPR011701">
    <property type="entry name" value="MFS"/>
</dbReference>
<feature type="transmembrane region" description="Helical" evidence="8">
    <location>
        <begin position="59"/>
        <end position="76"/>
    </location>
</feature>
<dbReference type="GO" id="GO:0022857">
    <property type="term" value="F:transmembrane transporter activity"/>
    <property type="evidence" value="ECO:0007669"/>
    <property type="project" value="InterPro"/>
</dbReference>
<accession>A0A9Q9DN34</accession>
<feature type="domain" description="Major facilitator superfamily (MFS) profile" evidence="9">
    <location>
        <begin position="17"/>
        <end position="409"/>
    </location>
</feature>
<organism evidence="10 11">
    <name type="scientific">Bartonella taylorii</name>
    <dbReference type="NCBI Taxonomy" id="33046"/>
    <lineage>
        <taxon>Bacteria</taxon>
        <taxon>Pseudomonadati</taxon>
        <taxon>Pseudomonadota</taxon>
        <taxon>Alphaproteobacteria</taxon>
        <taxon>Hyphomicrobiales</taxon>
        <taxon>Bartonellaceae</taxon>
        <taxon>Bartonella</taxon>
    </lineage>
</organism>
<evidence type="ECO:0000256" key="4">
    <source>
        <dbReference type="ARBA" id="ARBA00022448"/>
    </source>
</evidence>
<evidence type="ECO:0000313" key="11">
    <source>
        <dbReference type="Proteomes" id="UP001056980"/>
    </source>
</evidence>
<reference evidence="10" key="1">
    <citation type="journal article" date="2022" name="Proc. Natl. Acad. Sci. U.S.A.">
        <title>Identification of the Bartonella autotransporter CFA as a protective antigen and hypervariable target of neutralizing antibodies in mice.</title>
        <authorList>
            <person name="Siewert L.K."/>
            <person name="Korotaev A."/>
            <person name="Sedzicki J."/>
            <person name="Fromm K."/>
            <person name="Pinschewer D.D."/>
            <person name="Dehio C."/>
        </authorList>
    </citation>
    <scope>NUCLEOTIDE SEQUENCE</scope>
    <source>
        <strain evidence="10">IBS296</strain>
    </source>
</reference>
<comment type="subcellular location">
    <subcellularLocation>
        <location evidence="2">Membrane</location>
        <topology evidence="2">Multi-pass membrane protein</topology>
    </subcellularLocation>
</comment>
<evidence type="ECO:0000256" key="7">
    <source>
        <dbReference type="ARBA" id="ARBA00023136"/>
    </source>
</evidence>
<keyword evidence="4" id="KW-0813">Transport</keyword>
<dbReference type="PROSITE" id="PS50850">
    <property type="entry name" value="MFS"/>
    <property type="match status" value="1"/>
</dbReference>
<evidence type="ECO:0000256" key="5">
    <source>
        <dbReference type="ARBA" id="ARBA00022692"/>
    </source>
</evidence>
<keyword evidence="6 8" id="KW-1133">Transmembrane helix</keyword>
<evidence type="ECO:0000256" key="2">
    <source>
        <dbReference type="ARBA" id="ARBA00004141"/>
    </source>
</evidence>
<dbReference type="PRINTS" id="PR01035">
    <property type="entry name" value="TCRTETA"/>
</dbReference>
<comment type="function">
    <text evidence="1">Resistance to tetracycline by an active tetracycline efflux. This is an energy-dependent process that decreases the accumulation of the antibiotic in whole cells. This protein functions as a metal-tetracycline/H(+) antiporter.</text>
</comment>
<dbReference type="PROSITE" id="PS00216">
    <property type="entry name" value="SUGAR_TRANSPORT_1"/>
    <property type="match status" value="1"/>
</dbReference>
<evidence type="ECO:0000256" key="6">
    <source>
        <dbReference type="ARBA" id="ARBA00022989"/>
    </source>
</evidence>
<feature type="transmembrane region" description="Helical" evidence="8">
    <location>
        <begin position="113"/>
        <end position="134"/>
    </location>
</feature>
<proteinExistence type="inferred from homology"/>
<evidence type="ECO:0000256" key="8">
    <source>
        <dbReference type="SAM" id="Phobius"/>
    </source>
</evidence>
<dbReference type="KEGG" id="btay:LAJ60_03170"/>
<dbReference type="InterPro" id="IPR020846">
    <property type="entry name" value="MFS_dom"/>
</dbReference>
<feature type="transmembrane region" description="Helical" evidence="8">
    <location>
        <begin position="146"/>
        <end position="170"/>
    </location>
</feature>
<dbReference type="Pfam" id="PF07690">
    <property type="entry name" value="MFS_1"/>
    <property type="match status" value="1"/>
</dbReference>
<feature type="transmembrane region" description="Helical" evidence="8">
    <location>
        <begin position="262"/>
        <end position="284"/>
    </location>
</feature>
<evidence type="ECO:0000256" key="1">
    <source>
        <dbReference type="ARBA" id="ARBA00003279"/>
    </source>
</evidence>
<feature type="transmembrane region" description="Helical" evidence="8">
    <location>
        <begin position="383"/>
        <end position="406"/>
    </location>
</feature>
<gene>
    <name evidence="10" type="ORF">LAJ60_03170</name>
</gene>
<dbReference type="SUPFAM" id="SSF103473">
    <property type="entry name" value="MFS general substrate transporter"/>
    <property type="match status" value="1"/>
</dbReference>
<keyword evidence="5 8" id="KW-0812">Transmembrane</keyword>
<comment type="similarity">
    <text evidence="3">Belongs to the major facilitator superfamily. TCR/Tet family.</text>
</comment>
<dbReference type="PANTHER" id="PTHR23504:SF15">
    <property type="entry name" value="MAJOR FACILITATOR SUPERFAMILY (MFS) PROFILE DOMAIN-CONTAINING PROTEIN"/>
    <property type="match status" value="1"/>
</dbReference>
<sequence>MHAINDKTLNPKLIRRGLLLVFITLLLDIVGTVIVNPILPEYFALLMGDDIRKSSIEGGKLLAAYSAMQFLFAPAIGNLSDRYGRRPILLISLISFMIGHFICAIAWSYPILFIGRLLSGVSGAGLAVCMAYIADISDDKTRTRNFGLLGIASGLGFILGSFIGGFLGQFGPRTPFYFSAGFSLIIFIFVWAMLPETLPIQNRRCFNIKRANPLGALWELRQYPMVIWVLLVFFLYWFAESVWPSIWAFISKERYGWNSLSIGLSYSVFGVGQIIVVALILPYLSKRWSNWCIVMVGLLFALVGELGYAFATQGWMVYVVFVCTMCEYLVQAPMRAIASAQVPPNVQGELQGAMTSVISLGLIFGSIFYMLLFERFTQKGMAFYFSGAPFLGSFCMLIVTTVVFALRVR</sequence>
<dbReference type="EMBL" id="CP083444">
    <property type="protein sequence ID" value="USP03446.1"/>
    <property type="molecule type" value="Genomic_DNA"/>
</dbReference>
<dbReference type="PANTHER" id="PTHR23504">
    <property type="entry name" value="MAJOR FACILITATOR SUPERFAMILY DOMAIN-CONTAINING PROTEIN 10"/>
    <property type="match status" value="1"/>
</dbReference>
<feature type="transmembrane region" description="Helical" evidence="8">
    <location>
        <begin position="226"/>
        <end position="250"/>
    </location>
</feature>